<dbReference type="Gene3D" id="3.30.2130.10">
    <property type="entry name" value="VC0802-like"/>
    <property type="match status" value="1"/>
</dbReference>
<dbReference type="InterPro" id="IPR001341">
    <property type="entry name" value="Asp_kinase"/>
</dbReference>
<comment type="function">
    <text evidence="1">Catalyzes the phosphorylation of the beta-carboxyl group of aspartic acid with ATP to yield 4-phospho-L-aspartate, which is involved in the branched biosynthetic pathway leading to the biosynthesis of amino acids threonine, isoleucine and methionine.</text>
</comment>
<evidence type="ECO:0000256" key="13">
    <source>
        <dbReference type="ARBA" id="ARBA00047872"/>
    </source>
</evidence>
<sequence length="408" mass="44534">MNILVQKFGGTSVESHEKMLVVSNIIKQAKDKGHNIVVVVSAMGRKGAPYATDTLIQLCKQTNNSISERELDLIMSCGEIISGCVLVHTLKKVGIDSILLTGAQAGIITDDKHTDASVIQINPERILKELRDGKVVVVTGFQGATLSGEITTLGRGGSDTTAVVLGAGLNVDVVEIYTDVDGIMTADPKIESNAKVIKNINYDEVFQMADKGAKVIHPRAVEIAKNNNITIKIKNTFNPGEGTDICSYKDQKLDIYKLKQCKNLITAIAHKNEITQISIKDCQEDIFTEILSAIEINNISIDMINFFIKEKVFVIDSDKIDSIKSILESYNVNFNIIDKCSKVTLIGSNITGIPGVMAKIAKCLCSNNIPILQTSDSHMTISILIRQDDVKSAVNSLHKEFNLSEEIN</sequence>
<dbReference type="PIRSF" id="PIRSF000726">
    <property type="entry name" value="Asp_kin"/>
    <property type="match status" value="1"/>
</dbReference>
<evidence type="ECO:0000256" key="6">
    <source>
        <dbReference type="ARBA" id="ARBA00022605"/>
    </source>
</evidence>
<dbReference type="GO" id="GO:0005524">
    <property type="term" value="F:ATP binding"/>
    <property type="evidence" value="ECO:0007669"/>
    <property type="project" value="UniProtKB-KW"/>
</dbReference>
<evidence type="ECO:0000256" key="4">
    <source>
        <dbReference type="ARBA" id="ARBA00005139"/>
    </source>
</evidence>
<dbReference type="InterPro" id="IPR001048">
    <property type="entry name" value="Asp/Glu/Uridylate_kinase"/>
</dbReference>
<evidence type="ECO:0000259" key="18">
    <source>
        <dbReference type="Pfam" id="PF13840"/>
    </source>
</evidence>
<dbReference type="Pfam" id="PF13840">
    <property type="entry name" value="ACT_7"/>
    <property type="match status" value="1"/>
</dbReference>
<evidence type="ECO:0000256" key="3">
    <source>
        <dbReference type="ARBA" id="ARBA00004986"/>
    </source>
</evidence>
<dbReference type="GO" id="GO:0019877">
    <property type="term" value="P:diaminopimelate biosynthetic process"/>
    <property type="evidence" value="ECO:0007669"/>
    <property type="project" value="UniProtKB-KW"/>
</dbReference>
<dbReference type="NCBIfam" id="TIGR00657">
    <property type="entry name" value="asp_kinases"/>
    <property type="match status" value="1"/>
</dbReference>
<proteinExistence type="inferred from homology"/>
<name>A0A150FQD8_CLOPD</name>
<evidence type="ECO:0000256" key="14">
    <source>
        <dbReference type="PIRSR" id="PIRSR000726-1"/>
    </source>
</evidence>
<keyword evidence="7 15" id="KW-0808">Transferase</keyword>
<evidence type="ECO:0000256" key="5">
    <source>
        <dbReference type="ARBA" id="ARBA00010122"/>
    </source>
</evidence>
<comment type="pathway">
    <text evidence="4 16">Amino-acid biosynthesis; L-threonine biosynthesis; L-threonine from L-aspartate: step 1/5.</text>
</comment>
<feature type="binding site" evidence="14">
    <location>
        <begin position="214"/>
        <end position="215"/>
    </location>
    <ligand>
        <name>ATP</name>
        <dbReference type="ChEBI" id="CHEBI:30616"/>
    </ligand>
</feature>
<keyword evidence="6 16" id="KW-0028">Amino-acid biosynthesis</keyword>
<dbReference type="EC" id="2.7.2.4" evidence="15"/>
<evidence type="ECO:0000256" key="10">
    <source>
        <dbReference type="ARBA" id="ARBA00022840"/>
    </source>
</evidence>
<dbReference type="PROSITE" id="PS00324">
    <property type="entry name" value="ASPARTOKINASE"/>
    <property type="match status" value="1"/>
</dbReference>
<keyword evidence="10 14" id="KW-0067">ATP-binding</keyword>
<evidence type="ECO:0000313" key="20">
    <source>
        <dbReference type="EMBL" id="SHK59260.1"/>
    </source>
</evidence>
<dbReference type="InterPro" id="IPR005260">
    <property type="entry name" value="Asp_kin_monofn"/>
</dbReference>
<dbReference type="AlphaFoldDB" id="A0A150FQD8"/>
<evidence type="ECO:0000313" key="21">
    <source>
        <dbReference type="Proteomes" id="UP000092605"/>
    </source>
</evidence>
<feature type="binding site" evidence="14">
    <location>
        <position position="52"/>
    </location>
    <ligand>
        <name>substrate</name>
    </ligand>
</feature>
<dbReference type="Proteomes" id="UP000323392">
    <property type="component" value="Unassembled WGS sequence"/>
</dbReference>
<dbReference type="GO" id="GO:0009090">
    <property type="term" value="P:homoserine biosynthetic process"/>
    <property type="evidence" value="ECO:0007669"/>
    <property type="project" value="TreeGrafter"/>
</dbReference>
<dbReference type="Gene3D" id="3.40.1160.10">
    <property type="entry name" value="Acetylglutamate kinase-like"/>
    <property type="match status" value="1"/>
</dbReference>
<evidence type="ECO:0000256" key="2">
    <source>
        <dbReference type="ARBA" id="ARBA00004766"/>
    </source>
</evidence>
<evidence type="ECO:0000259" key="17">
    <source>
        <dbReference type="Pfam" id="PF00696"/>
    </source>
</evidence>
<dbReference type="GO" id="GO:0004072">
    <property type="term" value="F:aspartate kinase activity"/>
    <property type="evidence" value="ECO:0007669"/>
    <property type="project" value="UniProtKB-EC"/>
</dbReference>
<dbReference type="UniPathway" id="UPA00051">
    <property type="reaction ID" value="UER00462"/>
</dbReference>
<dbReference type="InterPro" id="IPR018042">
    <property type="entry name" value="Aspartate_kinase_CS"/>
</dbReference>
<dbReference type="NCBIfam" id="NF006068">
    <property type="entry name" value="PRK08210.1"/>
    <property type="match status" value="1"/>
</dbReference>
<evidence type="ECO:0000256" key="1">
    <source>
        <dbReference type="ARBA" id="ARBA00003121"/>
    </source>
</evidence>
<evidence type="ECO:0000256" key="8">
    <source>
        <dbReference type="ARBA" id="ARBA00022741"/>
    </source>
</evidence>
<evidence type="ECO:0000256" key="12">
    <source>
        <dbReference type="ARBA" id="ARBA00023154"/>
    </source>
</evidence>
<feature type="binding site" evidence="14">
    <location>
        <begin position="7"/>
        <end position="10"/>
    </location>
    <ligand>
        <name>ATP</name>
        <dbReference type="ChEBI" id="CHEBI:30616"/>
    </ligand>
</feature>
<dbReference type="GO" id="GO:0009088">
    <property type="term" value="P:threonine biosynthetic process"/>
    <property type="evidence" value="ECO:0007669"/>
    <property type="project" value="UniProtKB-UniPathway"/>
</dbReference>
<gene>
    <name evidence="19" type="ORF">JWYL7_0897</name>
    <name evidence="20" type="ORF">SAMN05661008_00500</name>
</gene>
<dbReference type="SUPFAM" id="SSF55021">
    <property type="entry name" value="ACT-like"/>
    <property type="match status" value="2"/>
</dbReference>
<dbReference type="InterPro" id="IPR027795">
    <property type="entry name" value="CASTOR_ACT_dom"/>
</dbReference>
<dbReference type="GO" id="GO:0005829">
    <property type="term" value="C:cytosol"/>
    <property type="evidence" value="ECO:0007669"/>
    <property type="project" value="TreeGrafter"/>
</dbReference>
<dbReference type="EMBL" id="FRBG01000003">
    <property type="protein sequence ID" value="SHK59260.1"/>
    <property type="molecule type" value="Genomic_DNA"/>
</dbReference>
<dbReference type="RefSeq" id="WP_066069652.1">
    <property type="nucleotide sequence ID" value="NZ_FRBG01000003.1"/>
</dbReference>
<dbReference type="PANTHER" id="PTHR21499:SF3">
    <property type="entry name" value="ASPARTOKINASE"/>
    <property type="match status" value="1"/>
</dbReference>
<dbReference type="Pfam" id="PF00696">
    <property type="entry name" value="AA_kinase"/>
    <property type="match status" value="1"/>
</dbReference>
<feature type="domain" description="Aspartate/glutamate/uridylate kinase" evidence="17">
    <location>
        <begin position="3"/>
        <end position="235"/>
    </location>
</feature>
<evidence type="ECO:0000256" key="9">
    <source>
        <dbReference type="ARBA" id="ARBA00022777"/>
    </source>
</evidence>
<dbReference type="STRING" id="1121328.JWYL7_0897"/>
<evidence type="ECO:0000313" key="22">
    <source>
        <dbReference type="Proteomes" id="UP000323392"/>
    </source>
</evidence>
<dbReference type="OrthoDB" id="9799110at2"/>
<evidence type="ECO:0000256" key="11">
    <source>
        <dbReference type="ARBA" id="ARBA00022915"/>
    </source>
</evidence>
<dbReference type="GO" id="GO:0009089">
    <property type="term" value="P:lysine biosynthetic process via diaminopimelate"/>
    <property type="evidence" value="ECO:0007669"/>
    <property type="project" value="UniProtKB-UniPathway"/>
</dbReference>
<dbReference type="InterPro" id="IPR036393">
    <property type="entry name" value="AceGlu_kinase-like_sf"/>
</dbReference>
<evidence type="ECO:0000313" key="19">
    <source>
        <dbReference type="EMBL" id="KXZ39822.1"/>
    </source>
</evidence>
<keyword evidence="9 15" id="KW-0418">Kinase</keyword>
<dbReference type="SUPFAM" id="SSF53633">
    <property type="entry name" value="Carbamate kinase-like"/>
    <property type="match status" value="1"/>
</dbReference>
<feature type="domain" description="CASTOR ACT" evidence="18">
    <location>
        <begin position="337"/>
        <end position="399"/>
    </location>
</feature>
<keyword evidence="12" id="KW-0457">Lysine biosynthesis</keyword>
<comment type="similarity">
    <text evidence="5 15">Belongs to the aspartokinase family.</text>
</comment>
<dbReference type="UniPathway" id="UPA00034">
    <property type="reaction ID" value="UER00015"/>
</dbReference>
<evidence type="ECO:0000256" key="7">
    <source>
        <dbReference type="ARBA" id="ARBA00022679"/>
    </source>
</evidence>
<dbReference type="UniPathway" id="UPA00050">
    <property type="reaction ID" value="UER00461"/>
</dbReference>
<reference evidence="20 22" key="2">
    <citation type="submission" date="2016-11" db="EMBL/GenBank/DDBJ databases">
        <authorList>
            <person name="Varghese N."/>
            <person name="Submissions S."/>
        </authorList>
    </citation>
    <scope>NUCLEOTIDE SEQUENCE [LARGE SCALE GENOMIC DNA]</scope>
    <source>
        <strain evidence="20 22">DSM 7308</strain>
    </source>
</reference>
<keyword evidence="22" id="KW-1185">Reference proteome</keyword>
<dbReference type="FunFam" id="3.40.1160.10:FF:000002">
    <property type="entry name" value="Aspartokinase"/>
    <property type="match status" value="1"/>
</dbReference>
<protein>
    <recommendedName>
        <fullName evidence="15">Aspartokinase</fullName>
        <ecNumber evidence="15">2.7.2.4</ecNumber>
    </recommendedName>
</protein>
<evidence type="ECO:0000256" key="16">
    <source>
        <dbReference type="RuleBase" id="RU004249"/>
    </source>
</evidence>
<dbReference type="EMBL" id="LSFY01000001">
    <property type="protein sequence ID" value="KXZ39822.1"/>
    <property type="molecule type" value="Genomic_DNA"/>
</dbReference>
<dbReference type="Proteomes" id="UP000092605">
    <property type="component" value="Unassembled WGS sequence"/>
</dbReference>
<organism evidence="19 21">
    <name type="scientific">Alkalithermobacter thermoalcaliphilus JW-YL-7 = DSM 7308</name>
    <dbReference type="NCBI Taxonomy" id="1121328"/>
    <lineage>
        <taxon>Bacteria</taxon>
        <taxon>Bacillati</taxon>
        <taxon>Bacillota</taxon>
        <taxon>Clostridia</taxon>
        <taxon>Peptostreptococcales</taxon>
        <taxon>Tepidibacteraceae</taxon>
        <taxon>Alkalithermobacter</taxon>
    </lineage>
</organism>
<dbReference type="InterPro" id="IPR045865">
    <property type="entry name" value="ACT-like_dom_sf"/>
</dbReference>
<dbReference type="PATRIC" id="fig|1121328.3.peg.903"/>
<feature type="binding site" evidence="14">
    <location>
        <begin position="178"/>
        <end position="179"/>
    </location>
    <ligand>
        <name>ATP</name>
        <dbReference type="ChEBI" id="CHEBI:30616"/>
    </ligand>
</feature>
<comment type="catalytic activity">
    <reaction evidence="13 15">
        <text>L-aspartate + ATP = 4-phospho-L-aspartate + ADP</text>
        <dbReference type="Rhea" id="RHEA:23776"/>
        <dbReference type="ChEBI" id="CHEBI:29991"/>
        <dbReference type="ChEBI" id="CHEBI:30616"/>
        <dbReference type="ChEBI" id="CHEBI:57535"/>
        <dbReference type="ChEBI" id="CHEBI:456216"/>
        <dbReference type="EC" id="2.7.2.4"/>
    </reaction>
</comment>
<comment type="pathway">
    <text evidence="2 16">Amino-acid biosynthesis; L-lysine biosynthesis via DAP pathway; (S)-tetrahydrodipicolinate from L-aspartate: step 1/4.</text>
</comment>
<accession>A0A150FQD8</accession>
<feature type="binding site" evidence="14">
    <location>
        <position position="79"/>
    </location>
    <ligand>
        <name>substrate</name>
    </ligand>
</feature>
<comment type="caution">
    <text evidence="19">The sequence shown here is derived from an EMBL/GenBank/DDBJ whole genome shotgun (WGS) entry which is preliminary data.</text>
</comment>
<dbReference type="PANTHER" id="PTHR21499">
    <property type="entry name" value="ASPARTATE KINASE"/>
    <property type="match status" value="1"/>
</dbReference>
<keyword evidence="11" id="KW-0220">Diaminopimelate biosynthesis</keyword>
<reference evidence="19 21" key="1">
    <citation type="submission" date="2016-02" db="EMBL/GenBank/DDBJ databases">
        <title>Draft genome sequence for Clostridium paradoxum JW-YL-7.</title>
        <authorList>
            <person name="Utturkar S.M."/>
            <person name="Lancaster A."/>
            <person name="Poole F.L."/>
            <person name="Adams M.W."/>
            <person name="Brown S.D."/>
        </authorList>
    </citation>
    <scope>NUCLEOTIDE SEQUENCE [LARGE SCALE GENOMIC DNA]</scope>
    <source>
        <strain evidence="19 21">JW-YL-7</strain>
    </source>
</reference>
<comment type="pathway">
    <text evidence="3 16">Amino-acid biosynthesis; L-methionine biosynthesis via de novo pathway; L-homoserine from L-aspartate: step 1/3.</text>
</comment>
<evidence type="ECO:0000256" key="15">
    <source>
        <dbReference type="RuleBase" id="RU003448"/>
    </source>
</evidence>
<keyword evidence="8 14" id="KW-0547">Nucleotide-binding</keyword>